<organism evidence="4 5">
    <name type="scientific">Amycolatopsis arida</name>
    <dbReference type="NCBI Taxonomy" id="587909"/>
    <lineage>
        <taxon>Bacteria</taxon>
        <taxon>Bacillati</taxon>
        <taxon>Actinomycetota</taxon>
        <taxon>Actinomycetes</taxon>
        <taxon>Pseudonocardiales</taxon>
        <taxon>Pseudonocardiaceae</taxon>
        <taxon>Amycolatopsis</taxon>
    </lineage>
</organism>
<reference evidence="5" key="1">
    <citation type="submission" date="2016-10" db="EMBL/GenBank/DDBJ databases">
        <authorList>
            <person name="Varghese N."/>
            <person name="Submissions S."/>
        </authorList>
    </citation>
    <scope>NUCLEOTIDE SEQUENCE [LARGE SCALE GENOMIC DNA]</scope>
    <source>
        <strain evidence="5">CGMCC 4.5579</strain>
    </source>
</reference>
<evidence type="ECO:0000256" key="2">
    <source>
        <dbReference type="SAM" id="MobiDB-lite"/>
    </source>
</evidence>
<dbReference type="Proteomes" id="UP000198727">
    <property type="component" value="Unassembled WGS sequence"/>
</dbReference>
<dbReference type="PANTHER" id="PTHR30466">
    <property type="entry name" value="FLAVIN REDUCTASE"/>
    <property type="match status" value="1"/>
</dbReference>
<gene>
    <name evidence="4" type="ORF">SAMN05421810_102583</name>
</gene>
<evidence type="ECO:0000256" key="1">
    <source>
        <dbReference type="ARBA" id="ARBA00023002"/>
    </source>
</evidence>
<evidence type="ECO:0000313" key="4">
    <source>
        <dbReference type="EMBL" id="SFP43819.1"/>
    </source>
</evidence>
<dbReference type="EMBL" id="FOWW01000002">
    <property type="protein sequence ID" value="SFP43819.1"/>
    <property type="molecule type" value="Genomic_DNA"/>
</dbReference>
<dbReference type="AlphaFoldDB" id="A0A1I5QBY5"/>
<dbReference type="Pfam" id="PF01613">
    <property type="entry name" value="Flavin_Reduct"/>
    <property type="match status" value="1"/>
</dbReference>
<dbReference type="GO" id="GO:0010181">
    <property type="term" value="F:FMN binding"/>
    <property type="evidence" value="ECO:0007669"/>
    <property type="project" value="InterPro"/>
</dbReference>
<dbReference type="SUPFAM" id="SSF50475">
    <property type="entry name" value="FMN-binding split barrel"/>
    <property type="match status" value="1"/>
</dbReference>
<keyword evidence="1" id="KW-0560">Oxidoreductase</keyword>
<dbReference type="SMART" id="SM00903">
    <property type="entry name" value="Flavin_Reduct"/>
    <property type="match status" value="1"/>
</dbReference>
<dbReference type="GO" id="GO:0042602">
    <property type="term" value="F:riboflavin reductase (NADPH) activity"/>
    <property type="evidence" value="ECO:0007669"/>
    <property type="project" value="TreeGrafter"/>
</dbReference>
<dbReference type="InterPro" id="IPR002563">
    <property type="entry name" value="Flavin_Rdtase-like_dom"/>
</dbReference>
<feature type="domain" description="Flavin reductase like" evidence="3">
    <location>
        <begin position="33"/>
        <end position="180"/>
    </location>
</feature>
<sequence>MADNGLAAGGRRPVARLPNPPRLSPQASLREVMGQFATGVTVLTAGGRDGHGMTANAFTSVSLEPPLVLCCVAKAARIHEVIMTARSFAVSILGGDQRDVAKHFADWRRPRGRAQFDAIGWFRGPRTGTPLVADALAWLECELVKVYAGGDHSIFVGEVLDARRGEGGPALVFHGGEFQTTGGAPSLVHDRKAIS</sequence>
<dbReference type="InterPro" id="IPR050268">
    <property type="entry name" value="NADH-dep_flavin_reductase"/>
</dbReference>
<dbReference type="InterPro" id="IPR012349">
    <property type="entry name" value="Split_barrel_FMN-bd"/>
</dbReference>
<accession>A0A1I5QBY5</accession>
<proteinExistence type="predicted"/>
<feature type="region of interest" description="Disordered" evidence="2">
    <location>
        <begin position="1"/>
        <end position="24"/>
    </location>
</feature>
<protein>
    <submittedName>
        <fullName evidence="4">NADH-FMN oxidoreductase RutF, flavin reductase (DIM6/NTAB) family</fullName>
    </submittedName>
</protein>
<dbReference type="RefSeq" id="WP_424923217.1">
    <property type="nucleotide sequence ID" value="NZ_FOWW01000002.1"/>
</dbReference>
<evidence type="ECO:0000313" key="5">
    <source>
        <dbReference type="Proteomes" id="UP000198727"/>
    </source>
</evidence>
<dbReference type="PANTHER" id="PTHR30466:SF1">
    <property type="entry name" value="FMN REDUCTASE (NADH) RUTF"/>
    <property type="match status" value="1"/>
</dbReference>
<name>A0A1I5QBY5_9PSEU</name>
<evidence type="ECO:0000259" key="3">
    <source>
        <dbReference type="SMART" id="SM00903"/>
    </source>
</evidence>
<dbReference type="Gene3D" id="2.30.110.10">
    <property type="entry name" value="Electron Transport, Fmn-binding Protein, Chain A"/>
    <property type="match status" value="1"/>
</dbReference>
<dbReference type="STRING" id="587909.SAMN05421810_102583"/>
<keyword evidence="5" id="KW-1185">Reference proteome</keyword>